<gene>
    <name evidence="2" type="ORF">C3L33_22856</name>
</gene>
<feature type="non-terminal residue" evidence="2">
    <location>
        <position position="1"/>
    </location>
</feature>
<evidence type="ECO:0000256" key="1">
    <source>
        <dbReference type="ARBA" id="ARBA00022884"/>
    </source>
</evidence>
<dbReference type="InterPro" id="IPR035979">
    <property type="entry name" value="RBD_domain_sf"/>
</dbReference>
<dbReference type="AlphaFoldDB" id="A0A6A4KR66"/>
<dbReference type="OrthoDB" id="431169at2759"/>
<dbReference type="InterPro" id="IPR012677">
    <property type="entry name" value="Nucleotide-bd_a/b_plait_sf"/>
</dbReference>
<accession>A0A6A4KR66</accession>
<dbReference type="GO" id="GO:0003723">
    <property type="term" value="F:RNA binding"/>
    <property type="evidence" value="ECO:0007669"/>
    <property type="project" value="UniProtKB-KW"/>
</dbReference>
<dbReference type="SUPFAM" id="SSF54928">
    <property type="entry name" value="RNA-binding domain, RBD"/>
    <property type="match status" value="1"/>
</dbReference>
<dbReference type="EMBL" id="QEFC01004342">
    <property type="protein sequence ID" value="KAE9445248.1"/>
    <property type="molecule type" value="Genomic_DNA"/>
</dbReference>
<keyword evidence="1" id="KW-0694">RNA-binding</keyword>
<comment type="caution">
    <text evidence="2">The sequence shown here is derived from an EMBL/GenBank/DDBJ whole genome shotgun (WGS) entry which is preliminary data.</text>
</comment>
<protein>
    <recommendedName>
        <fullName evidence="3">RRM domain-containing protein</fullName>
    </recommendedName>
</protein>
<evidence type="ECO:0000313" key="2">
    <source>
        <dbReference type="EMBL" id="KAE9445248.1"/>
    </source>
</evidence>
<evidence type="ECO:0008006" key="3">
    <source>
        <dbReference type="Google" id="ProtNLM"/>
    </source>
</evidence>
<dbReference type="Gene3D" id="3.30.70.330">
    <property type="match status" value="1"/>
</dbReference>
<dbReference type="PANTHER" id="PTHR10501">
    <property type="entry name" value="U1 SMALL NUCLEAR RIBONUCLEOPROTEIN A/U2 SMALL NUCLEAR RIBONUCLEOPROTEIN B"/>
    <property type="match status" value="1"/>
</dbReference>
<dbReference type="PROSITE" id="PS51257">
    <property type="entry name" value="PROKAR_LIPOPROTEIN"/>
    <property type="match status" value="1"/>
</dbReference>
<organism evidence="2">
    <name type="scientific">Rhododendron williamsianum</name>
    <dbReference type="NCBI Taxonomy" id="262921"/>
    <lineage>
        <taxon>Eukaryota</taxon>
        <taxon>Viridiplantae</taxon>
        <taxon>Streptophyta</taxon>
        <taxon>Embryophyta</taxon>
        <taxon>Tracheophyta</taxon>
        <taxon>Spermatophyta</taxon>
        <taxon>Magnoliopsida</taxon>
        <taxon>eudicotyledons</taxon>
        <taxon>Gunneridae</taxon>
        <taxon>Pentapetalae</taxon>
        <taxon>asterids</taxon>
        <taxon>Ericales</taxon>
        <taxon>Ericaceae</taxon>
        <taxon>Ericoideae</taxon>
        <taxon>Rhodoreae</taxon>
        <taxon>Rhododendron</taxon>
    </lineage>
</organism>
<name>A0A6A4KR66_9ERIC</name>
<reference evidence="2" key="1">
    <citation type="journal article" date="2019" name="Genome Biol. Evol.">
        <title>The Rhododendron genome and chromosomal organization provide insight into shared whole-genome duplications across the heath family (Ericaceae).</title>
        <authorList>
            <person name="Soza V.L."/>
            <person name="Lindsley D."/>
            <person name="Waalkes A."/>
            <person name="Ramage E."/>
            <person name="Patwardhan R.P."/>
            <person name="Burton J.N."/>
            <person name="Adey A."/>
            <person name="Kumar A."/>
            <person name="Qiu R."/>
            <person name="Shendure J."/>
            <person name="Hall B."/>
        </authorList>
    </citation>
    <scope>NUCLEOTIDE SEQUENCE</scope>
    <source>
        <strain evidence="2">RSF 1966-606</strain>
    </source>
</reference>
<proteinExistence type="predicted"/>
<sequence>MEDPYWRYGASADRGSNSFALTLTLSSCLLSLDSGTSLRVAGSIPTSSFPGYLSSEPSALTSHHPSLTPHPGAYGLDDITGTRMRAEPDLSGLTAGASIRGYPPLQDPVLLGQRPDLAVGIGSGIPDLINGRSGSLARVDGIPVPARESNILFVDGLPSDSSRREVGRILRLFDITHVLHACDIMMKHNLQKKSLFQRRMSRPAIVVELALAYLFRPFIGFKDIRVVHKEPRRNALGAVRVQRNHKVPHLVGIFGPEAEGTGCVRVRGQRSVFLPMLCVLMENGNADGKKSGDKAMVLCFVEFDDAKCALTALEALQGYKFDDKKPDSPVLKIHFAHFPFRLPSDRGEQWSGGP</sequence>